<dbReference type="Proteomes" id="UP000245207">
    <property type="component" value="Unassembled WGS sequence"/>
</dbReference>
<dbReference type="AlphaFoldDB" id="A0A2U1LJZ1"/>
<evidence type="ECO:0000313" key="3">
    <source>
        <dbReference type="EMBL" id="PWA49322.1"/>
    </source>
</evidence>
<sequence>MLERGIVPDETIYVVLLKGLCQNNELETALEVFKKCFERDAEIAQTILGKFIRYLCKEGQFIAASNLVLDYTSTIGNSESSMILLELLVDAGEVPVAIEHVKKVGEISPPMLHELHAEFLSSLSSSSKQRPMLEFIQVIESLQRNL</sequence>
<protein>
    <submittedName>
        <fullName evidence="3">ACT domain-containing protein</fullName>
    </submittedName>
</protein>
<dbReference type="Pfam" id="PF12854">
    <property type="entry name" value="PPR_1"/>
    <property type="match status" value="1"/>
</dbReference>
<dbReference type="InterPro" id="IPR002885">
    <property type="entry name" value="PPR_rpt"/>
</dbReference>
<accession>A0A2U1LJZ1</accession>
<dbReference type="OrthoDB" id="185373at2759"/>
<evidence type="ECO:0000256" key="2">
    <source>
        <dbReference type="PROSITE-ProRule" id="PRU00708"/>
    </source>
</evidence>
<keyword evidence="4" id="KW-1185">Reference proteome</keyword>
<dbReference type="STRING" id="35608.A0A2U1LJZ1"/>
<proteinExistence type="predicted"/>
<evidence type="ECO:0000313" key="4">
    <source>
        <dbReference type="Proteomes" id="UP000245207"/>
    </source>
</evidence>
<evidence type="ECO:0000256" key="1">
    <source>
        <dbReference type="ARBA" id="ARBA00022737"/>
    </source>
</evidence>
<dbReference type="NCBIfam" id="TIGR00756">
    <property type="entry name" value="PPR"/>
    <property type="match status" value="1"/>
</dbReference>
<dbReference type="Gene3D" id="1.25.40.10">
    <property type="entry name" value="Tetratricopeptide repeat domain"/>
    <property type="match status" value="1"/>
</dbReference>
<gene>
    <name evidence="3" type="ORF">CTI12_AA482740</name>
</gene>
<keyword evidence="1" id="KW-0677">Repeat</keyword>
<dbReference type="EMBL" id="PKPP01008985">
    <property type="protein sequence ID" value="PWA49322.1"/>
    <property type="molecule type" value="Genomic_DNA"/>
</dbReference>
<name>A0A2U1LJZ1_ARTAN</name>
<reference evidence="3 4" key="1">
    <citation type="journal article" date="2018" name="Mol. Plant">
        <title>The genome of Artemisia annua provides insight into the evolution of Asteraceae family and artemisinin biosynthesis.</title>
        <authorList>
            <person name="Shen Q."/>
            <person name="Zhang L."/>
            <person name="Liao Z."/>
            <person name="Wang S."/>
            <person name="Yan T."/>
            <person name="Shi P."/>
            <person name="Liu M."/>
            <person name="Fu X."/>
            <person name="Pan Q."/>
            <person name="Wang Y."/>
            <person name="Lv Z."/>
            <person name="Lu X."/>
            <person name="Zhang F."/>
            <person name="Jiang W."/>
            <person name="Ma Y."/>
            <person name="Chen M."/>
            <person name="Hao X."/>
            <person name="Li L."/>
            <person name="Tang Y."/>
            <person name="Lv G."/>
            <person name="Zhou Y."/>
            <person name="Sun X."/>
            <person name="Brodelius P.E."/>
            <person name="Rose J.K.C."/>
            <person name="Tang K."/>
        </authorList>
    </citation>
    <scope>NUCLEOTIDE SEQUENCE [LARGE SCALE GENOMIC DNA]</scope>
    <source>
        <strain evidence="4">cv. Huhao1</strain>
        <tissue evidence="3">Leaf</tissue>
    </source>
</reference>
<dbReference type="InterPro" id="IPR011990">
    <property type="entry name" value="TPR-like_helical_dom_sf"/>
</dbReference>
<organism evidence="3 4">
    <name type="scientific">Artemisia annua</name>
    <name type="common">Sweet wormwood</name>
    <dbReference type="NCBI Taxonomy" id="35608"/>
    <lineage>
        <taxon>Eukaryota</taxon>
        <taxon>Viridiplantae</taxon>
        <taxon>Streptophyta</taxon>
        <taxon>Embryophyta</taxon>
        <taxon>Tracheophyta</taxon>
        <taxon>Spermatophyta</taxon>
        <taxon>Magnoliopsida</taxon>
        <taxon>eudicotyledons</taxon>
        <taxon>Gunneridae</taxon>
        <taxon>Pentapetalae</taxon>
        <taxon>asterids</taxon>
        <taxon>campanulids</taxon>
        <taxon>Asterales</taxon>
        <taxon>Asteraceae</taxon>
        <taxon>Asteroideae</taxon>
        <taxon>Anthemideae</taxon>
        <taxon>Artemisiinae</taxon>
        <taxon>Artemisia</taxon>
    </lineage>
</organism>
<feature type="repeat" description="PPR" evidence="2">
    <location>
        <begin position="9"/>
        <end position="43"/>
    </location>
</feature>
<comment type="caution">
    <text evidence="3">The sequence shown here is derived from an EMBL/GenBank/DDBJ whole genome shotgun (WGS) entry which is preliminary data.</text>
</comment>
<dbReference type="PROSITE" id="PS51375">
    <property type="entry name" value="PPR"/>
    <property type="match status" value="1"/>
</dbReference>